<evidence type="ECO:0000256" key="2">
    <source>
        <dbReference type="ARBA" id="ARBA00007634"/>
    </source>
</evidence>
<dbReference type="SUPFAM" id="SSF46992">
    <property type="entry name" value="Ribosomal protein S20"/>
    <property type="match status" value="1"/>
</dbReference>
<dbReference type="AlphaFoldDB" id="A0A553IHK4"/>
<accession>A0A553IHK4</accession>
<comment type="similarity">
    <text evidence="2 8">Belongs to the bacterial ribosomal protein bS20 family.</text>
</comment>
<evidence type="ECO:0000256" key="9">
    <source>
        <dbReference type="SAM" id="MobiDB-lite"/>
    </source>
</evidence>
<evidence type="ECO:0000256" key="4">
    <source>
        <dbReference type="ARBA" id="ARBA00022884"/>
    </source>
</evidence>
<gene>
    <name evidence="8" type="primary">rpsT</name>
    <name evidence="10" type="ORF">FNV44_01155</name>
</gene>
<evidence type="ECO:0000313" key="11">
    <source>
        <dbReference type="Proteomes" id="UP000315938"/>
    </source>
</evidence>
<dbReference type="Proteomes" id="UP000315938">
    <property type="component" value="Unassembled WGS sequence"/>
</dbReference>
<dbReference type="PANTHER" id="PTHR33398">
    <property type="entry name" value="30S RIBOSOMAL PROTEIN S20"/>
    <property type="match status" value="1"/>
</dbReference>
<dbReference type="PANTHER" id="PTHR33398:SF1">
    <property type="entry name" value="SMALL RIBOSOMAL SUBUNIT PROTEIN BS20C"/>
    <property type="match status" value="1"/>
</dbReference>
<dbReference type="Pfam" id="PF01649">
    <property type="entry name" value="Ribosomal_S20p"/>
    <property type="match status" value="1"/>
</dbReference>
<feature type="compositionally biased region" description="Polar residues" evidence="9">
    <location>
        <begin position="1"/>
        <end position="11"/>
    </location>
</feature>
<evidence type="ECO:0000256" key="8">
    <source>
        <dbReference type="HAMAP-Rule" id="MF_00500"/>
    </source>
</evidence>
<dbReference type="GO" id="GO:0006412">
    <property type="term" value="P:translation"/>
    <property type="evidence" value="ECO:0007669"/>
    <property type="project" value="UniProtKB-UniRule"/>
</dbReference>
<dbReference type="Gene3D" id="1.20.58.110">
    <property type="entry name" value="Ribosomal protein S20"/>
    <property type="match status" value="1"/>
</dbReference>
<dbReference type="SMR" id="A0A553IHK4"/>
<keyword evidence="3 8" id="KW-0699">rRNA-binding</keyword>
<evidence type="ECO:0000256" key="7">
    <source>
        <dbReference type="ARBA" id="ARBA00035136"/>
    </source>
</evidence>
<reference evidence="10 11" key="1">
    <citation type="submission" date="2019-07" db="EMBL/GenBank/DDBJ databases">
        <title>Genome sequence of Acholeplasma laidlawii strain with increased resistance to erythromycin.</title>
        <authorList>
            <person name="Medvedeva E.S."/>
            <person name="Baranova N.B."/>
            <person name="Siniagina M.N."/>
            <person name="Mouzykantov A."/>
            <person name="Chernova O.A."/>
            <person name="Chernov V.M."/>
        </authorList>
    </citation>
    <scope>NUCLEOTIDE SEQUENCE [LARGE SCALE GENOMIC DNA]</scope>
    <source>
        <strain evidence="10 11">PG8REry</strain>
    </source>
</reference>
<organism evidence="10 11">
    <name type="scientific">Acholeplasma laidlawii</name>
    <dbReference type="NCBI Taxonomy" id="2148"/>
    <lineage>
        <taxon>Bacteria</taxon>
        <taxon>Bacillati</taxon>
        <taxon>Mycoplasmatota</taxon>
        <taxon>Mollicutes</taxon>
        <taxon>Acholeplasmatales</taxon>
        <taxon>Acholeplasmataceae</taxon>
        <taxon>Acholeplasma</taxon>
    </lineage>
</organism>
<dbReference type="GO" id="GO:0070181">
    <property type="term" value="F:small ribosomal subunit rRNA binding"/>
    <property type="evidence" value="ECO:0007669"/>
    <property type="project" value="TreeGrafter"/>
</dbReference>
<protein>
    <recommendedName>
        <fullName evidence="7 8">Small ribosomal subunit protein bS20</fullName>
    </recommendedName>
</protein>
<dbReference type="OMA" id="GVIHKNA"/>
<dbReference type="GO" id="GO:0003735">
    <property type="term" value="F:structural constituent of ribosome"/>
    <property type="evidence" value="ECO:0007669"/>
    <property type="project" value="InterPro"/>
</dbReference>
<comment type="caution">
    <text evidence="10">The sequence shown here is derived from an EMBL/GenBank/DDBJ whole genome shotgun (WGS) entry which is preliminary data.</text>
</comment>
<feature type="region of interest" description="Disordered" evidence="9">
    <location>
        <begin position="1"/>
        <end position="20"/>
    </location>
</feature>
<evidence type="ECO:0000313" key="10">
    <source>
        <dbReference type="EMBL" id="TRX99678.1"/>
    </source>
</evidence>
<dbReference type="FunFam" id="1.20.58.110:FF:000001">
    <property type="entry name" value="30S ribosomal protein S20"/>
    <property type="match status" value="1"/>
</dbReference>
<dbReference type="HAMAP" id="MF_00500">
    <property type="entry name" value="Ribosomal_bS20"/>
    <property type="match status" value="1"/>
</dbReference>
<dbReference type="EMBL" id="VKID01000001">
    <property type="protein sequence ID" value="TRX99678.1"/>
    <property type="molecule type" value="Genomic_DNA"/>
</dbReference>
<dbReference type="GO" id="GO:0015935">
    <property type="term" value="C:small ribosomal subunit"/>
    <property type="evidence" value="ECO:0007669"/>
    <property type="project" value="TreeGrafter"/>
</dbReference>
<keyword evidence="4 8" id="KW-0694">RNA-binding</keyword>
<dbReference type="InterPro" id="IPR036510">
    <property type="entry name" value="Ribosomal_bS20_sf"/>
</dbReference>
<name>A0A553IHK4_ACHLA</name>
<evidence type="ECO:0000256" key="3">
    <source>
        <dbReference type="ARBA" id="ARBA00022730"/>
    </source>
</evidence>
<keyword evidence="5 8" id="KW-0689">Ribosomal protein</keyword>
<sequence length="86" mass="9593">MANIKSQIKRNLTNEKRHQANVSFKSSYKTAVKAVEKAVEAKDKDLALAKLSFAHKKLDKGQAKGIFHKNFVARNKSALARLVNSL</sequence>
<evidence type="ECO:0000256" key="1">
    <source>
        <dbReference type="ARBA" id="ARBA00003134"/>
    </source>
</evidence>
<evidence type="ECO:0000256" key="5">
    <source>
        <dbReference type="ARBA" id="ARBA00022980"/>
    </source>
</evidence>
<dbReference type="GO" id="GO:0005829">
    <property type="term" value="C:cytosol"/>
    <property type="evidence" value="ECO:0007669"/>
    <property type="project" value="TreeGrafter"/>
</dbReference>
<dbReference type="GeneID" id="41339045"/>
<evidence type="ECO:0000256" key="6">
    <source>
        <dbReference type="ARBA" id="ARBA00023274"/>
    </source>
</evidence>
<dbReference type="InterPro" id="IPR002583">
    <property type="entry name" value="Ribosomal_bS20"/>
</dbReference>
<dbReference type="NCBIfam" id="TIGR00029">
    <property type="entry name" value="S20"/>
    <property type="match status" value="1"/>
</dbReference>
<proteinExistence type="inferred from homology"/>
<comment type="function">
    <text evidence="1 8">Binds directly to 16S ribosomal RNA.</text>
</comment>
<dbReference type="RefSeq" id="WP_012242836.1">
    <property type="nucleotide sequence ID" value="NZ_CP103951.1"/>
</dbReference>
<keyword evidence="6 8" id="KW-0687">Ribonucleoprotein</keyword>